<evidence type="ECO:0000313" key="13">
    <source>
        <dbReference type="EMBL" id="CAF0785454.1"/>
    </source>
</evidence>
<evidence type="ECO:0000256" key="5">
    <source>
        <dbReference type="ARBA" id="ARBA00022737"/>
    </source>
</evidence>
<dbReference type="InterPro" id="IPR013087">
    <property type="entry name" value="Znf_C2H2_type"/>
</dbReference>
<feature type="compositionally biased region" description="Low complexity" evidence="11">
    <location>
        <begin position="435"/>
        <end position="452"/>
    </location>
</feature>
<evidence type="ECO:0000313" key="17">
    <source>
        <dbReference type="Proteomes" id="UP000663829"/>
    </source>
</evidence>
<reference evidence="13" key="1">
    <citation type="submission" date="2021-02" db="EMBL/GenBank/DDBJ databases">
        <authorList>
            <person name="Nowell W R."/>
        </authorList>
    </citation>
    <scope>NUCLEOTIDE SEQUENCE</scope>
</reference>
<accession>A0A813RUT7</accession>
<feature type="compositionally biased region" description="Polar residues" evidence="11">
    <location>
        <begin position="37"/>
        <end position="50"/>
    </location>
</feature>
<evidence type="ECO:0000313" key="15">
    <source>
        <dbReference type="EMBL" id="CAF3569150.1"/>
    </source>
</evidence>
<dbReference type="GO" id="GO:0003677">
    <property type="term" value="F:DNA binding"/>
    <property type="evidence" value="ECO:0007669"/>
    <property type="project" value="UniProtKB-KW"/>
</dbReference>
<evidence type="ECO:0000256" key="7">
    <source>
        <dbReference type="ARBA" id="ARBA00022833"/>
    </source>
</evidence>
<dbReference type="PROSITE" id="PS00028">
    <property type="entry name" value="ZINC_FINGER_C2H2_1"/>
    <property type="match status" value="3"/>
</dbReference>
<feature type="domain" description="C2H2-type" evidence="12">
    <location>
        <begin position="320"/>
        <end position="342"/>
    </location>
</feature>
<keyword evidence="3" id="KW-0217">Developmental protein</keyword>
<keyword evidence="4" id="KW-0479">Metal-binding</keyword>
<feature type="region of interest" description="Disordered" evidence="11">
    <location>
        <begin position="402"/>
        <end position="453"/>
    </location>
</feature>
<evidence type="ECO:0000256" key="2">
    <source>
        <dbReference type="ARBA" id="ARBA00007746"/>
    </source>
</evidence>
<evidence type="ECO:0000313" key="14">
    <source>
        <dbReference type="EMBL" id="CAF0886572.1"/>
    </source>
</evidence>
<comment type="similarity">
    <text evidence="2">Belongs to the hunchback C2H2-type zinc-finger protein family.</text>
</comment>
<evidence type="ECO:0000256" key="3">
    <source>
        <dbReference type="ARBA" id="ARBA00022473"/>
    </source>
</evidence>
<feature type="compositionally biased region" description="Low complexity" evidence="11">
    <location>
        <begin position="111"/>
        <end position="121"/>
    </location>
</feature>
<dbReference type="EMBL" id="CAJOBC010000307">
    <property type="protein sequence ID" value="CAF3569150.1"/>
    <property type="molecule type" value="Genomic_DNA"/>
</dbReference>
<organism evidence="13 17">
    <name type="scientific">Didymodactylos carnosus</name>
    <dbReference type="NCBI Taxonomy" id="1234261"/>
    <lineage>
        <taxon>Eukaryota</taxon>
        <taxon>Metazoa</taxon>
        <taxon>Spiralia</taxon>
        <taxon>Gnathifera</taxon>
        <taxon>Rotifera</taxon>
        <taxon>Eurotatoria</taxon>
        <taxon>Bdelloidea</taxon>
        <taxon>Philodinida</taxon>
        <taxon>Philodinidae</taxon>
        <taxon>Didymodactylos</taxon>
    </lineage>
</organism>
<evidence type="ECO:0000313" key="16">
    <source>
        <dbReference type="EMBL" id="CAF3669504.1"/>
    </source>
</evidence>
<feature type="region of interest" description="Disordered" evidence="11">
    <location>
        <begin position="1"/>
        <end position="131"/>
    </location>
</feature>
<feature type="region of interest" description="Disordered" evidence="11">
    <location>
        <begin position="726"/>
        <end position="755"/>
    </location>
</feature>
<evidence type="ECO:0000256" key="8">
    <source>
        <dbReference type="ARBA" id="ARBA00023125"/>
    </source>
</evidence>
<keyword evidence="6 10" id="KW-0863">Zinc-finger</keyword>
<dbReference type="GO" id="GO:0005634">
    <property type="term" value="C:nucleus"/>
    <property type="evidence" value="ECO:0007669"/>
    <property type="project" value="UniProtKB-SubCell"/>
</dbReference>
<evidence type="ECO:0000256" key="1">
    <source>
        <dbReference type="ARBA" id="ARBA00004123"/>
    </source>
</evidence>
<keyword evidence="8" id="KW-0238">DNA-binding</keyword>
<feature type="domain" description="C2H2-type" evidence="12">
    <location>
        <begin position="292"/>
        <end position="319"/>
    </location>
</feature>
<evidence type="ECO:0000256" key="4">
    <source>
        <dbReference type="ARBA" id="ARBA00022723"/>
    </source>
</evidence>
<dbReference type="GO" id="GO:0008270">
    <property type="term" value="F:zinc ion binding"/>
    <property type="evidence" value="ECO:0007669"/>
    <property type="project" value="UniProtKB-KW"/>
</dbReference>
<feature type="compositionally biased region" description="Polar residues" evidence="11">
    <location>
        <begin position="726"/>
        <end position="735"/>
    </location>
</feature>
<sequence length="859" mass="96898">MSEQSFYRLEFPSQLSSDESSQQGDECSEIPLALIKPSTTRLSINENEQQMKGVRRRKPLRPWSLSSRVEKPISVNSAELINDDDSQMEQNENHQDVEEDENEPIKDEINDSNNSEQQSPNDNDDNSNLTKMEWPKHLSSLDDQMKLFQLDSVKNSVYCVRCGLDALQDNLLDHISVHYPYKCYSCNFFCDSSSGLDKHVLSHASKTPNITNSNQAMKNNSTQFHSVPLVATTGTTNGNTSTFNQRDSNEDGKSATPPRSKVYRCRQCVFVSTIKEEFWAHHRAHIRPDKVLECPSCPFVTEYKHHLEYHLRNHLGSKPFKCSKCDYACVNLSMLRSHMKSHFRHLLFKCRNCSFETKQYQALQVHVETEGHEPHLDSSIEEFLKEYGAGANTTIPTLPVQQQEKTRSQKVVNNNNITTRNGNNKRQRSDVSTNSKSMSPPLMSVSPPLQQSTTPHISGALAAAVAAAASYVTTNNLINTQQPQRLAWNQKQKLNPFNSLITSSTASPLEAATSLLSKRESLSSSATSPTSILEQQQQQQTIDTDLLLQMIQSRDNSTSLLCTLCDYVASNKQSFGIHLFEHAKKNELLSRSLTDDTTSKLLELFNGKFAYGSSPNSFSPQQLSTLASETYQNILTQQFQQQMSAAYDSFIDNNNNNTTSLSSLLNGTSETTPTPSSCLSTETPINEIKSEPIDVKIKSELKRLRTTSISKHVRKRKGQAFKILKTEQNLTTATSDNDEYSEDEPQGGDETSNDTAELKEASADLLQRLHCDYLQQDANDPQKLLRSQDQETQVDEKQIGKLFECSHCEILFRDFALYCIHKLLHYSQSNPFKCAQCGEQKANKVEFFIHVAQMAHELT</sequence>
<evidence type="ECO:0000256" key="11">
    <source>
        <dbReference type="SAM" id="MobiDB-lite"/>
    </source>
</evidence>
<evidence type="ECO:0000256" key="9">
    <source>
        <dbReference type="ARBA" id="ARBA00023242"/>
    </source>
</evidence>
<dbReference type="EMBL" id="CAJOBA010003068">
    <property type="protein sequence ID" value="CAF3669504.1"/>
    <property type="molecule type" value="Genomic_DNA"/>
</dbReference>
<feature type="compositionally biased region" description="Low complexity" evidence="11">
    <location>
        <begin position="233"/>
        <end position="242"/>
    </location>
</feature>
<dbReference type="PANTHER" id="PTHR24392">
    <property type="entry name" value="ZINC FINGER PROTEIN"/>
    <property type="match status" value="1"/>
</dbReference>
<protein>
    <recommendedName>
        <fullName evidence="12">C2H2-type domain-containing protein</fullName>
    </recommendedName>
</protein>
<dbReference type="AlphaFoldDB" id="A0A813RUT7"/>
<dbReference type="GO" id="GO:0035282">
    <property type="term" value="P:segmentation"/>
    <property type="evidence" value="ECO:0007669"/>
    <property type="project" value="UniProtKB-KW"/>
</dbReference>
<evidence type="ECO:0000259" key="12">
    <source>
        <dbReference type="PROSITE" id="PS50157"/>
    </source>
</evidence>
<dbReference type="SMART" id="SM00355">
    <property type="entry name" value="ZnF_C2H2"/>
    <property type="match status" value="9"/>
</dbReference>
<feature type="region of interest" description="Disordered" evidence="11">
    <location>
        <begin position="661"/>
        <end position="681"/>
    </location>
</feature>
<dbReference type="FunFam" id="3.30.160.60:FF:002883">
    <property type="entry name" value="Hunchback-like protein"/>
    <property type="match status" value="1"/>
</dbReference>
<dbReference type="FunFam" id="3.30.160.60:FF:000446">
    <property type="entry name" value="Zinc finger protein"/>
    <property type="match status" value="1"/>
</dbReference>
<dbReference type="PROSITE" id="PS50157">
    <property type="entry name" value="ZINC_FINGER_C2H2_2"/>
    <property type="match status" value="3"/>
</dbReference>
<feature type="region of interest" description="Disordered" evidence="11">
    <location>
        <begin position="233"/>
        <end position="259"/>
    </location>
</feature>
<evidence type="ECO:0000256" key="6">
    <source>
        <dbReference type="ARBA" id="ARBA00022771"/>
    </source>
</evidence>
<feature type="compositionally biased region" description="Polar residues" evidence="11">
    <location>
        <begin position="13"/>
        <end position="25"/>
    </location>
</feature>
<dbReference type="OrthoDB" id="10015593at2759"/>
<keyword evidence="9" id="KW-0539">Nucleus</keyword>
<dbReference type="Proteomes" id="UP000663829">
    <property type="component" value="Unassembled WGS sequence"/>
</dbReference>
<feature type="compositionally biased region" description="Low complexity" evidence="11">
    <location>
        <begin position="661"/>
        <end position="672"/>
    </location>
</feature>
<dbReference type="Gene3D" id="3.30.160.60">
    <property type="entry name" value="Classic Zinc Finger"/>
    <property type="match status" value="2"/>
</dbReference>
<dbReference type="EMBL" id="CAJNOQ010000307">
    <property type="protein sequence ID" value="CAF0785454.1"/>
    <property type="molecule type" value="Genomic_DNA"/>
</dbReference>
<proteinExistence type="inferred from homology"/>
<name>A0A813RUT7_9BILA</name>
<dbReference type="Proteomes" id="UP000682733">
    <property type="component" value="Unassembled WGS sequence"/>
</dbReference>
<dbReference type="SUPFAM" id="SSF57667">
    <property type="entry name" value="beta-beta-alpha zinc fingers"/>
    <property type="match status" value="2"/>
</dbReference>
<dbReference type="Proteomes" id="UP000681722">
    <property type="component" value="Unassembled WGS sequence"/>
</dbReference>
<keyword evidence="17" id="KW-1185">Reference proteome</keyword>
<dbReference type="Proteomes" id="UP000677228">
    <property type="component" value="Unassembled WGS sequence"/>
</dbReference>
<keyword evidence="7" id="KW-0862">Zinc</keyword>
<comment type="caution">
    <text evidence="13">The sequence shown here is derived from an EMBL/GenBank/DDBJ whole genome shotgun (WGS) entry which is preliminary data.</text>
</comment>
<evidence type="ECO:0000256" key="10">
    <source>
        <dbReference type="PROSITE-ProRule" id="PRU00042"/>
    </source>
</evidence>
<dbReference type="InterPro" id="IPR036236">
    <property type="entry name" value="Znf_C2H2_sf"/>
</dbReference>
<dbReference type="PANTHER" id="PTHR24392:SF49">
    <property type="entry name" value="PROTEIN HUNCHBACK"/>
    <property type="match status" value="1"/>
</dbReference>
<dbReference type="EMBL" id="CAJNOK010003067">
    <property type="protein sequence ID" value="CAF0886572.1"/>
    <property type="molecule type" value="Genomic_DNA"/>
</dbReference>
<comment type="subcellular location">
    <subcellularLocation>
        <location evidence="1">Nucleus</location>
    </subcellularLocation>
</comment>
<feature type="compositionally biased region" description="Low complexity" evidence="11">
    <location>
        <begin position="410"/>
        <end position="424"/>
    </location>
</feature>
<feature type="compositionally biased region" description="Acidic residues" evidence="11">
    <location>
        <begin position="736"/>
        <end position="747"/>
    </location>
</feature>
<gene>
    <name evidence="13" type="ORF">GPM918_LOCUS2705</name>
    <name evidence="14" type="ORF">OVA965_LOCUS8902</name>
    <name evidence="15" type="ORF">SRO942_LOCUS2705</name>
    <name evidence="16" type="ORF">TMI583_LOCUS8898</name>
</gene>
<feature type="domain" description="C2H2-type" evidence="12">
    <location>
        <begin position="181"/>
        <end position="208"/>
    </location>
</feature>
<keyword evidence="5" id="KW-0677">Repeat</keyword>